<feature type="region of interest" description="Disordered" evidence="1">
    <location>
        <begin position="51"/>
        <end position="89"/>
    </location>
</feature>
<keyword evidence="4" id="KW-1185">Reference proteome</keyword>
<proteinExistence type="predicted"/>
<evidence type="ECO:0000256" key="2">
    <source>
        <dbReference type="SAM" id="SignalP"/>
    </source>
</evidence>
<evidence type="ECO:0000313" key="3">
    <source>
        <dbReference type="EMBL" id="KAH0744202.1"/>
    </source>
</evidence>
<protein>
    <recommendedName>
        <fullName evidence="5">Transmembrane protein</fullName>
    </recommendedName>
</protein>
<evidence type="ECO:0000313" key="4">
    <source>
        <dbReference type="Proteomes" id="UP000826656"/>
    </source>
</evidence>
<reference evidence="3 4" key="1">
    <citation type="journal article" date="2021" name="bioRxiv">
        <title>Chromosome-scale and haplotype-resolved genome assembly of a tetraploid potato cultivar.</title>
        <authorList>
            <person name="Sun H."/>
            <person name="Jiao W.-B."/>
            <person name="Krause K."/>
            <person name="Campoy J.A."/>
            <person name="Goel M."/>
            <person name="Folz-Donahue K."/>
            <person name="Kukat C."/>
            <person name="Huettel B."/>
            <person name="Schneeberger K."/>
        </authorList>
    </citation>
    <scope>NUCLEOTIDE SEQUENCE [LARGE SCALE GENOMIC DNA]</scope>
    <source>
        <strain evidence="3">SolTubOtavaFocal</strain>
        <tissue evidence="3">Leaves</tissue>
    </source>
</reference>
<dbReference type="Proteomes" id="UP000826656">
    <property type="component" value="Unassembled WGS sequence"/>
</dbReference>
<accession>A0ABQ7UBG5</accession>
<organism evidence="3 4">
    <name type="scientific">Solanum tuberosum</name>
    <name type="common">Potato</name>
    <dbReference type="NCBI Taxonomy" id="4113"/>
    <lineage>
        <taxon>Eukaryota</taxon>
        <taxon>Viridiplantae</taxon>
        <taxon>Streptophyta</taxon>
        <taxon>Embryophyta</taxon>
        <taxon>Tracheophyta</taxon>
        <taxon>Spermatophyta</taxon>
        <taxon>Magnoliopsida</taxon>
        <taxon>eudicotyledons</taxon>
        <taxon>Gunneridae</taxon>
        <taxon>Pentapetalae</taxon>
        <taxon>asterids</taxon>
        <taxon>lamiids</taxon>
        <taxon>Solanales</taxon>
        <taxon>Solanaceae</taxon>
        <taxon>Solanoideae</taxon>
        <taxon>Solaneae</taxon>
        <taxon>Solanum</taxon>
    </lineage>
</organism>
<dbReference type="EMBL" id="JAIVGD010000023">
    <property type="protein sequence ID" value="KAH0744202.1"/>
    <property type="molecule type" value="Genomic_DNA"/>
</dbReference>
<keyword evidence="2" id="KW-0732">Signal</keyword>
<comment type="caution">
    <text evidence="3">The sequence shown here is derived from an EMBL/GenBank/DDBJ whole genome shotgun (WGS) entry which is preliminary data.</text>
</comment>
<evidence type="ECO:0000256" key="1">
    <source>
        <dbReference type="SAM" id="MobiDB-lite"/>
    </source>
</evidence>
<sequence>MARFATMLLVVLVFMLVCVAPCLEARKQLKKHHVITIPSLETSNVDRKFKSFHSPGMGHGGNPPLRSSPSSERGHNQEMFTSVEYKFIK</sequence>
<evidence type="ECO:0008006" key="5">
    <source>
        <dbReference type="Google" id="ProtNLM"/>
    </source>
</evidence>
<feature type="chain" id="PRO_5046496576" description="Transmembrane protein" evidence="2">
    <location>
        <begin position="26"/>
        <end position="89"/>
    </location>
</feature>
<feature type="signal peptide" evidence="2">
    <location>
        <begin position="1"/>
        <end position="25"/>
    </location>
</feature>
<gene>
    <name evidence="3" type="ORF">KY290_032195</name>
</gene>
<name>A0ABQ7UBG5_SOLTU</name>